<dbReference type="PANTHER" id="PTHR22930">
    <property type="match status" value="1"/>
</dbReference>
<dbReference type="GO" id="GO:0046872">
    <property type="term" value="F:metal ion binding"/>
    <property type="evidence" value="ECO:0007669"/>
    <property type="project" value="UniProtKB-KW"/>
</dbReference>
<dbReference type="GO" id="GO:0016787">
    <property type="term" value="F:hydrolase activity"/>
    <property type="evidence" value="ECO:0007669"/>
    <property type="project" value="UniProtKB-KW"/>
</dbReference>
<sequence>MGVTTIRKIALETCEVIWNQLGPIYLSPPNEDEWKKISNDFLLMWGMPNCIGAVDGKHINLTCPSNSGSQFYNYKGAYSIILMAICDANYTFTCVDIGAYGSQSDGGVFAASSFGDLLLSQKYKELDLPGRKQLPDSNLLLPHYFVGDAAFPLKESLMKPFAGRTCDAKKEYFNMRLSRARRVVENAFGILTVRWRILRQTMNMSPISATKVVQATVVLHNFLKMSPGNADYITPELVDQYEGMEVIEG</sequence>
<organism evidence="9">
    <name type="scientific">Tabanus bromius</name>
    <name type="common">Band-eyed brown horse fly</name>
    <dbReference type="NCBI Taxonomy" id="304241"/>
    <lineage>
        <taxon>Eukaryota</taxon>
        <taxon>Metazoa</taxon>
        <taxon>Ecdysozoa</taxon>
        <taxon>Arthropoda</taxon>
        <taxon>Hexapoda</taxon>
        <taxon>Insecta</taxon>
        <taxon>Pterygota</taxon>
        <taxon>Neoptera</taxon>
        <taxon>Endopterygota</taxon>
        <taxon>Diptera</taxon>
        <taxon>Brachycera</taxon>
        <taxon>Tabanomorpha</taxon>
        <taxon>Tabanoidea</taxon>
        <taxon>Tabanidae</taxon>
        <taxon>Tabanus</taxon>
    </lineage>
</organism>
<dbReference type="EMBL" id="GDAI01003021">
    <property type="protein sequence ID" value="JAI14582.1"/>
    <property type="molecule type" value="mRNA"/>
</dbReference>
<keyword evidence="5" id="KW-0479">Metal-binding</keyword>
<comment type="subcellular location">
    <subcellularLocation>
        <location evidence="2">Nucleus</location>
    </subcellularLocation>
</comment>
<reference evidence="9" key="1">
    <citation type="journal article" date="2015" name="Insect Biochem. Mol. Biol.">
        <title>An insight into the sialome of the horse fly, Tabanus bromius.</title>
        <authorList>
            <person name="Ribeiro J.M."/>
            <person name="Kazimirova M."/>
            <person name="Takac P."/>
            <person name="Andersen J.F."/>
            <person name="Francischetti I.M."/>
        </authorList>
    </citation>
    <scope>NUCLEOTIDE SEQUENCE</scope>
</reference>
<dbReference type="Pfam" id="PF13359">
    <property type="entry name" value="DDE_Tnp_4"/>
    <property type="match status" value="1"/>
</dbReference>
<evidence type="ECO:0000256" key="6">
    <source>
        <dbReference type="ARBA" id="ARBA00022801"/>
    </source>
</evidence>
<proteinExistence type="evidence at transcript level"/>
<feature type="domain" description="DDE Tnp4" evidence="8">
    <location>
        <begin position="54"/>
        <end position="221"/>
    </location>
</feature>
<keyword evidence="7" id="KW-0539">Nucleus</keyword>
<protein>
    <submittedName>
        <fullName evidence="9">Putative harbinger-4 pst</fullName>
    </submittedName>
</protein>
<keyword evidence="4" id="KW-0540">Nuclease</keyword>
<dbReference type="AlphaFoldDB" id="A0A0K8TK51"/>
<evidence type="ECO:0000256" key="4">
    <source>
        <dbReference type="ARBA" id="ARBA00022722"/>
    </source>
</evidence>
<dbReference type="GO" id="GO:0005634">
    <property type="term" value="C:nucleus"/>
    <property type="evidence" value="ECO:0007669"/>
    <property type="project" value="UniProtKB-SubCell"/>
</dbReference>
<evidence type="ECO:0000256" key="1">
    <source>
        <dbReference type="ARBA" id="ARBA00001968"/>
    </source>
</evidence>
<feature type="non-terminal residue" evidence="9">
    <location>
        <position position="249"/>
    </location>
</feature>
<comment type="similarity">
    <text evidence="3">Belongs to the HARBI1 family.</text>
</comment>
<accession>A0A0K8TK51</accession>
<evidence type="ECO:0000256" key="5">
    <source>
        <dbReference type="ARBA" id="ARBA00022723"/>
    </source>
</evidence>
<keyword evidence="6" id="KW-0378">Hydrolase</keyword>
<name>A0A0K8TK51_TABBR</name>
<dbReference type="PANTHER" id="PTHR22930:SF269">
    <property type="entry name" value="NUCLEASE HARBI1-LIKE PROTEIN"/>
    <property type="match status" value="1"/>
</dbReference>
<comment type="cofactor">
    <cofactor evidence="1">
        <name>a divalent metal cation</name>
        <dbReference type="ChEBI" id="CHEBI:60240"/>
    </cofactor>
</comment>
<dbReference type="GO" id="GO:0004518">
    <property type="term" value="F:nuclease activity"/>
    <property type="evidence" value="ECO:0007669"/>
    <property type="project" value="UniProtKB-KW"/>
</dbReference>
<evidence type="ECO:0000256" key="3">
    <source>
        <dbReference type="ARBA" id="ARBA00006958"/>
    </source>
</evidence>
<dbReference type="InterPro" id="IPR027806">
    <property type="entry name" value="HARBI1_dom"/>
</dbReference>
<dbReference type="InterPro" id="IPR045249">
    <property type="entry name" value="HARBI1-like"/>
</dbReference>
<evidence type="ECO:0000259" key="8">
    <source>
        <dbReference type="Pfam" id="PF13359"/>
    </source>
</evidence>
<evidence type="ECO:0000256" key="7">
    <source>
        <dbReference type="ARBA" id="ARBA00023242"/>
    </source>
</evidence>
<evidence type="ECO:0000256" key="2">
    <source>
        <dbReference type="ARBA" id="ARBA00004123"/>
    </source>
</evidence>
<evidence type="ECO:0000313" key="9">
    <source>
        <dbReference type="EMBL" id="JAI14582.1"/>
    </source>
</evidence>